<dbReference type="InterPro" id="IPR036779">
    <property type="entry name" value="LysM_dom_sf"/>
</dbReference>
<feature type="region of interest" description="Disordered" evidence="1">
    <location>
        <begin position="149"/>
        <end position="177"/>
    </location>
</feature>
<dbReference type="Gene3D" id="3.10.350.10">
    <property type="entry name" value="LysM domain"/>
    <property type="match status" value="1"/>
</dbReference>
<dbReference type="Pfam" id="PF01476">
    <property type="entry name" value="LysM"/>
    <property type="match status" value="1"/>
</dbReference>
<name>A0ABQ4TPJ2_9HYPH</name>
<keyword evidence="4" id="KW-1185">Reference proteome</keyword>
<accession>A0ABQ4TPJ2</accession>
<evidence type="ECO:0000259" key="2">
    <source>
        <dbReference type="PROSITE" id="PS51782"/>
    </source>
</evidence>
<feature type="region of interest" description="Disordered" evidence="1">
    <location>
        <begin position="192"/>
        <end position="261"/>
    </location>
</feature>
<dbReference type="SMART" id="SM00257">
    <property type="entry name" value="LysM"/>
    <property type="match status" value="1"/>
</dbReference>
<feature type="region of interest" description="Disordered" evidence="1">
    <location>
        <begin position="352"/>
        <end position="472"/>
    </location>
</feature>
<dbReference type="InterPro" id="IPR018392">
    <property type="entry name" value="LysM"/>
</dbReference>
<feature type="region of interest" description="Disordered" evidence="1">
    <location>
        <begin position="39"/>
        <end position="104"/>
    </location>
</feature>
<reference evidence="3" key="2">
    <citation type="submission" date="2021-08" db="EMBL/GenBank/DDBJ databases">
        <authorList>
            <person name="Tani A."/>
            <person name="Ola A."/>
            <person name="Ogura Y."/>
            <person name="Katsura K."/>
            <person name="Hayashi T."/>
        </authorList>
    </citation>
    <scope>NUCLEOTIDE SEQUENCE</scope>
    <source>
        <strain evidence="3">DSM 23674</strain>
    </source>
</reference>
<evidence type="ECO:0000313" key="4">
    <source>
        <dbReference type="Proteomes" id="UP001055101"/>
    </source>
</evidence>
<feature type="compositionally biased region" description="Basic and acidic residues" evidence="1">
    <location>
        <begin position="218"/>
        <end position="232"/>
    </location>
</feature>
<protein>
    <recommendedName>
        <fullName evidence="2">LysM domain-containing protein</fullName>
    </recommendedName>
</protein>
<reference evidence="3" key="1">
    <citation type="journal article" date="2021" name="Front. Microbiol.">
        <title>Comprehensive Comparative Genomics and Phenotyping of Methylobacterium Species.</title>
        <authorList>
            <person name="Alessa O."/>
            <person name="Ogura Y."/>
            <person name="Fujitani Y."/>
            <person name="Takami H."/>
            <person name="Hayashi T."/>
            <person name="Sahin N."/>
            <person name="Tani A."/>
        </authorList>
    </citation>
    <scope>NUCLEOTIDE SEQUENCE</scope>
    <source>
        <strain evidence="3">DSM 23674</strain>
    </source>
</reference>
<evidence type="ECO:0000313" key="3">
    <source>
        <dbReference type="EMBL" id="GJE56538.1"/>
    </source>
</evidence>
<dbReference type="RefSeq" id="WP_147818374.1">
    <property type="nucleotide sequence ID" value="NZ_BPRA01000014.1"/>
</dbReference>
<dbReference type="PANTHER" id="PTHR34700:SF4">
    <property type="entry name" value="PHAGE-LIKE ELEMENT PBSX PROTEIN XKDP"/>
    <property type="match status" value="1"/>
</dbReference>
<feature type="compositionally biased region" description="Low complexity" evidence="1">
    <location>
        <begin position="379"/>
        <end position="407"/>
    </location>
</feature>
<feature type="compositionally biased region" description="Low complexity" evidence="1">
    <location>
        <begin position="235"/>
        <end position="258"/>
    </location>
</feature>
<feature type="domain" description="LysM" evidence="2">
    <location>
        <begin position="478"/>
        <end position="527"/>
    </location>
</feature>
<dbReference type="PANTHER" id="PTHR34700">
    <property type="entry name" value="POTASSIUM BINDING PROTEIN KBP"/>
    <property type="match status" value="1"/>
</dbReference>
<dbReference type="PROSITE" id="PS51782">
    <property type="entry name" value="LYSM"/>
    <property type="match status" value="1"/>
</dbReference>
<dbReference type="InterPro" id="IPR052196">
    <property type="entry name" value="Bact_Kbp"/>
</dbReference>
<dbReference type="Proteomes" id="UP001055101">
    <property type="component" value="Unassembled WGS sequence"/>
</dbReference>
<feature type="compositionally biased region" description="Polar residues" evidence="1">
    <location>
        <begin position="160"/>
        <end position="171"/>
    </location>
</feature>
<feature type="compositionally biased region" description="Polar residues" evidence="1">
    <location>
        <begin position="366"/>
        <end position="376"/>
    </location>
</feature>
<sequence length="542" mass="55400">MTAGLGRGLALAGIGAAVGLAVVAALFGTGDLLKRVRGSAVTGETSRPAADLPQGKAGSEANAEKPRPNTGDQAAIEPNKKPLAGPGGVLQAETGRADEARTPSLDILRVEPSGDAVLAGRGAPKASVELLRDNKTVARATADESGQFAIDSLTLPPGNSELTLRSTTPDGKTTEGRASAVVVIDRDRKAQPLVAVSEPDKPTRVLSMPSPAVPKSAEAARDAGSEQGKDPGKPAPAGGTPPRREAALSAAGGKPAAPMAESTPVKIVSVDAQDGGRLFVSGQGAAWTSLRLYLNDTLVASGRSGADGRIAFTIGRGVKPGGYQIRIDQVDDTSGKVGQRAQVGFTFPSQLAAKEAARHPVRTASKEASSTPTKPETQPARSPESAASPPSSAEPHAAAGVAGSNAAMLSAETDKRTAEAVSPKLPGAGTSAPRQSPLGASPPPAKQLPTQPQRPDMAAAVAPTPGDPPATVFVPEIDTAKITRGDNLWQISRRSYGDGKRYTVIYDANRNQIRDPNLIYPGQIFVMPKDAPASDRQGANRG</sequence>
<gene>
    <name evidence="3" type="ORF">EKPJFOCH_3044</name>
</gene>
<dbReference type="CDD" id="cd00118">
    <property type="entry name" value="LysM"/>
    <property type="match status" value="1"/>
</dbReference>
<comment type="caution">
    <text evidence="3">The sequence shown here is derived from an EMBL/GenBank/DDBJ whole genome shotgun (WGS) entry which is preliminary data.</text>
</comment>
<organism evidence="3 4">
    <name type="scientific">Methylobacterium thuringiense</name>
    <dbReference type="NCBI Taxonomy" id="1003091"/>
    <lineage>
        <taxon>Bacteria</taxon>
        <taxon>Pseudomonadati</taxon>
        <taxon>Pseudomonadota</taxon>
        <taxon>Alphaproteobacteria</taxon>
        <taxon>Hyphomicrobiales</taxon>
        <taxon>Methylobacteriaceae</taxon>
        <taxon>Methylobacterium</taxon>
    </lineage>
</organism>
<dbReference type="EMBL" id="BPRA01000014">
    <property type="protein sequence ID" value="GJE56538.1"/>
    <property type="molecule type" value="Genomic_DNA"/>
</dbReference>
<proteinExistence type="predicted"/>
<evidence type="ECO:0000256" key="1">
    <source>
        <dbReference type="SAM" id="MobiDB-lite"/>
    </source>
</evidence>